<dbReference type="EMBL" id="UYWY01027086">
    <property type="protein sequence ID" value="VDM50870.1"/>
    <property type="molecule type" value="Genomic_DNA"/>
</dbReference>
<reference evidence="2 3" key="2">
    <citation type="submission" date="2018-11" db="EMBL/GenBank/DDBJ databases">
        <authorList>
            <consortium name="Pathogen Informatics"/>
        </authorList>
    </citation>
    <scope>NUCLEOTIDE SEQUENCE [LARGE SCALE GENOMIC DNA]</scope>
</reference>
<dbReference type="Proteomes" id="UP000050794">
    <property type="component" value="Unassembled WGS sequence"/>
</dbReference>
<name>A0A183VFM9_TOXCA</name>
<proteinExistence type="predicted"/>
<protein>
    <submittedName>
        <fullName evidence="2 4">Uncharacterized protein</fullName>
    </submittedName>
</protein>
<sequence>MSSPGLPPKSSAVAVVSTSNIAAASATVATATVTTTTTACCCESPGPNPDSCYSGGSPIGGVQLTGFGPGDSQQQAMVVVVTVAAATVAEAAAISEVDTTATAELVDGSPATSSGSGYSGGSPIGGVQVTTIDGGNGQRDLDDERFDPQPLAEDPPKLPAGELLQPVPDDPPQPPADASDFASAMNRSSFIACDIQTFCNALLIMRGVRTRAENYAFCCVGKFAE</sequence>
<reference evidence="4" key="1">
    <citation type="submission" date="2016-06" db="UniProtKB">
        <authorList>
            <consortium name="WormBaseParasite"/>
        </authorList>
    </citation>
    <scope>IDENTIFICATION</scope>
</reference>
<organism evidence="3 4">
    <name type="scientific">Toxocara canis</name>
    <name type="common">Canine roundworm</name>
    <dbReference type="NCBI Taxonomy" id="6265"/>
    <lineage>
        <taxon>Eukaryota</taxon>
        <taxon>Metazoa</taxon>
        <taxon>Ecdysozoa</taxon>
        <taxon>Nematoda</taxon>
        <taxon>Chromadorea</taxon>
        <taxon>Rhabditida</taxon>
        <taxon>Spirurina</taxon>
        <taxon>Ascaridomorpha</taxon>
        <taxon>Ascaridoidea</taxon>
        <taxon>Toxocaridae</taxon>
        <taxon>Toxocara</taxon>
    </lineage>
</organism>
<evidence type="ECO:0000313" key="3">
    <source>
        <dbReference type="Proteomes" id="UP000050794"/>
    </source>
</evidence>
<dbReference type="WBParaSite" id="TCNE_0001955301-mRNA-1">
    <property type="protein sequence ID" value="TCNE_0001955301-mRNA-1"/>
    <property type="gene ID" value="TCNE_0001955301"/>
</dbReference>
<dbReference type="AlphaFoldDB" id="A0A183VFM9"/>
<evidence type="ECO:0000313" key="4">
    <source>
        <dbReference type="WBParaSite" id="TCNE_0001955301-mRNA-1"/>
    </source>
</evidence>
<evidence type="ECO:0000256" key="1">
    <source>
        <dbReference type="SAM" id="MobiDB-lite"/>
    </source>
</evidence>
<keyword evidence="3" id="KW-1185">Reference proteome</keyword>
<evidence type="ECO:0000313" key="2">
    <source>
        <dbReference type="EMBL" id="VDM50870.1"/>
    </source>
</evidence>
<gene>
    <name evidence="2" type="ORF">TCNE_LOCUS19549</name>
</gene>
<feature type="region of interest" description="Disordered" evidence="1">
    <location>
        <begin position="105"/>
        <end position="181"/>
    </location>
</feature>
<accession>A0A183VFM9</accession>